<protein>
    <recommendedName>
        <fullName evidence="2">GIY-YIG domain-containing protein</fullName>
    </recommendedName>
</protein>
<organism evidence="3 4">
    <name type="scientific">Candidatus Yanofskybacteria bacterium RIFCSPHIGHO2_01_FULL_41_21</name>
    <dbReference type="NCBI Taxonomy" id="1802660"/>
    <lineage>
        <taxon>Bacteria</taxon>
        <taxon>Candidatus Yanofskyibacteriota</taxon>
    </lineage>
</organism>
<comment type="caution">
    <text evidence="3">The sequence shown here is derived from an EMBL/GenBank/DDBJ whole genome shotgun (WGS) entry which is preliminary data.</text>
</comment>
<sequence>MHYFYVLRSKKDNNLYFGYSSDLKKRFMEHNKGHVVSTADRRPLELVYYEAYKSENDARDRERQIKRRAKAFISLKRRLKCSIM</sequence>
<dbReference type="CDD" id="cd10449">
    <property type="entry name" value="GIY-YIG_SLX1_like"/>
    <property type="match status" value="1"/>
</dbReference>
<dbReference type="InterPro" id="IPR050190">
    <property type="entry name" value="UPF0213_domain"/>
</dbReference>
<dbReference type="Gene3D" id="3.40.1440.10">
    <property type="entry name" value="GIY-YIG endonuclease"/>
    <property type="match status" value="1"/>
</dbReference>
<accession>A0A1F8EBQ2</accession>
<dbReference type="PANTHER" id="PTHR34477">
    <property type="entry name" value="UPF0213 PROTEIN YHBQ"/>
    <property type="match status" value="1"/>
</dbReference>
<comment type="similarity">
    <text evidence="1">Belongs to the UPF0213 family.</text>
</comment>
<evidence type="ECO:0000256" key="1">
    <source>
        <dbReference type="ARBA" id="ARBA00007435"/>
    </source>
</evidence>
<proteinExistence type="inferred from homology"/>
<dbReference type="Pfam" id="PF01541">
    <property type="entry name" value="GIY-YIG"/>
    <property type="match status" value="1"/>
</dbReference>
<dbReference type="SUPFAM" id="SSF82771">
    <property type="entry name" value="GIY-YIG endonuclease"/>
    <property type="match status" value="1"/>
</dbReference>
<dbReference type="InterPro" id="IPR000305">
    <property type="entry name" value="GIY-YIG_endonuc"/>
</dbReference>
<evidence type="ECO:0000259" key="2">
    <source>
        <dbReference type="PROSITE" id="PS50164"/>
    </source>
</evidence>
<dbReference type="Proteomes" id="UP000178520">
    <property type="component" value="Unassembled WGS sequence"/>
</dbReference>
<feature type="domain" description="GIY-YIG" evidence="2">
    <location>
        <begin position="1"/>
        <end position="78"/>
    </location>
</feature>
<evidence type="ECO:0000313" key="4">
    <source>
        <dbReference type="Proteomes" id="UP000178520"/>
    </source>
</evidence>
<dbReference type="AlphaFoldDB" id="A0A1F8EBQ2"/>
<evidence type="ECO:0000313" key="3">
    <source>
        <dbReference type="EMBL" id="OGM98017.1"/>
    </source>
</evidence>
<dbReference type="EMBL" id="MGJA01000004">
    <property type="protein sequence ID" value="OGM98017.1"/>
    <property type="molecule type" value="Genomic_DNA"/>
</dbReference>
<dbReference type="PROSITE" id="PS50164">
    <property type="entry name" value="GIY_YIG"/>
    <property type="match status" value="1"/>
</dbReference>
<gene>
    <name evidence="3" type="ORF">A2735_02520</name>
</gene>
<dbReference type="STRING" id="1802660.A2735_02520"/>
<name>A0A1F8EBQ2_9BACT</name>
<dbReference type="PANTHER" id="PTHR34477:SF5">
    <property type="entry name" value="BSL5627 PROTEIN"/>
    <property type="match status" value="1"/>
</dbReference>
<dbReference type="InterPro" id="IPR035901">
    <property type="entry name" value="GIY-YIG_endonuc_sf"/>
</dbReference>
<reference evidence="3 4" key="1">
    <citation type="journal article" date="2016" name="Nat. Commun.">
        <title>Thousands of microbial genomes shed light on interconnected biogeochemical processes in an aquifer system.</title>
        <authorList>
            <person name="Anantharaman K."/>
            <person name="Brown C.T."/>
            <person name="Hug L.A."/>
            <person name="Sharon I."/>
            <person name="Castelle C.J."/>
            <person name="Probst A.J."/>
            <person name="Thomas B.C."/>
            <person name="Singh A."/>
            <person name="Wilkins M.J."/>
            <person name="Karaoz U."/>
            <person name="Brodie E.L."/>
            <person name="Williams K.H."/>
            <person name="Hubbard S.S."/>
            <person name="Banfield J.F."/>
        </authorList>
    </citation>
    <scope>NUCLEOTIDE SEQUENCE [LARGE SCALE GENOMIC DNA]</scope>
</reference>